<dbReference type="GO" id="GO:0005524">
    <property type="term" value="F:ATP binding"/>
    <property type="evidence" value="ECO:0007669"/>
    <property type="project" value="UniProtKB-KW"/>
</dbReference>
<accession>A0ABW4LS54</accession>
<dbReference type="RefSeq" id="WP_377929114.1">
    <property type="nucleotide sequence ID" value="NZ_JBHUEM010000024.1"/>
</dbReference>
<evidence type="ECO:0000256" key="2">
    <source>
        <dbReference type="ARBA" id="ARBA00022448"/>
    </source>
</evidence>
<dbReference type="Pfam" id="PF00005">
    <property type="entry name" value="ABC_tran"/>
    <property type="match status" value="1"/>
</dbReference>
<keyword evidence="2" id="KW-0813">Transport</keyword>
<dbReference type="InterPro" id="IPR003439">
    <property type="entry name" value="ABC_transporter-like_ATP-bd"/>
</dbReference>
<feature type="domain" description="ABC transporter" evidence="5">
    <location>
        <begin position="7"/>
        <end position="235"/>
    </location>
</feature>
<evidence type="ECO:0000256" key="1">
    <source>
        <dbReference type="ARBA" id="ARBA00005417"/>
    </source>
</evidence>
<dbReference type="InterPro" id="IPR003593">
    <property type="entry name" value="AAA+_ATPase"/>
</dbReference>
<proteinExistence type="inferred from homology"/>
<dbReference type="EMBL" id="JBHUEM010000024">
    <property type="protein sequence ID" value="MFD1737897.1"/>
    <property type="molecule type" value="Genomic_DNA"/>
</dbReference>
<dbReference type="Gene3D" id="3.40.50.300">
    <property type="entry name" value="P-loop containing nucleotide triphosphate hydrolases"/>
    <property type="match status" value="1"/>
</dbReference>
<dbReference type="InterPro" id="IPR027417">
    <property type="entry name" value="P-loop_NTPase"/>
</dbReference>
<comment type="caution">
    <text evidence="6">The sequence shown here is derived from an EMBL/GenBank/DDBJ whole genome shotgun (WGS) entry which is preliminary data.</text>
</comment>
<gene>
    <name evidence="6" type="ORF">ACFSCX_15275</name>
</gene>
<dbReference type="SUPFAM" id="SSF52540">
    <property type="entry name" value="P-loop containing nucleoside triphosphate hydrolases"/>
    <property type="match status" value="1"/>
</dbReference>
<reference evidence="7" key="1">
    <citation type="journal article" date="2019" name="Int. J. Syst. Evol. Microbiol.">
        <title>The Global Catalogue of Microorganisms (GCM) 10K type strain sequencing project: providing services to taxonomists for standard genome sequencing and annotation.</title>
        <authorList>
            <consortium name="The Broad Institute Genomics Platform"/>
            <consortium name="The Broad Institute Genome Sequencing Center for Infectious Disease"/>
            <person name="Wu L."/>
            <person name="Ma J."/>
        </authorList>
    </citation>
    <scope>NUCLEOTIDE SEQUENCE [LARGE SCALE GENOMIC DNA]</scope>
    <source>
        <strain evidence="7">CCUG 49339</strain>
    </source>
</reference>
<evidence type="ECO:0000256" key="4">
    <source>
        <dbReference type="ARBA" id="ARBA00022840"/>
    </source>
</evidence>
<keyword evidence="7" id="KW-1185">Reference proteome</keyword>
<dbReference type="PANTHER" id="PTHR43335">
    <property type="entry name" value="ABC TRANSPORTER, ATP-BINDING PROTEIN"/>
    <property type="match status" value="1"/>
</dbReference>
<dbReference type="PROSITE" id="PS00211">
    <property type="entry name" value="ABC_TRANSPORTER_1"/>
    <property type="match status" value="1"/>
</dbReference>
<organism evidence="6 7">
    <name type="scientific">Bacillus salitolerans</name>
    <dbReference type="NCBI Taxonomy" id="1437434"/>
    <lineage>
        <taxon>Bacteria</taxon>
        <taxon>Bacillati</taxon>
        <taxon>Bacillota</taxon>
        <taxon>Bacilli</taxon>
        <taxon>Bacillales</taxon>
        <taxon>Bacillaceae</taxon>
        <taxon>Bacillus</taxon>
    </lineage>
</organism>
<comment type="similarity">
    <text evidence="1">Belongs to the ABC transporter superfamily.</text>
</comment>
<protein>
    <submittedName>
        <fullName evidence="6">ABC transporter ATP-binding protein</fullName>
    </submittedName>
</protein>
<keyword evidence="3" id="KW-0547">Nucleotide-binding</keyword>
<evidence type="ECO:0000313" key="7">
    <source>
        <dbReference type="Proteomes" id="UP001597214"/>
    </source>
</evidence>
<evidence type="ECO:0000313" key="6">
    <source>
        <dbReference type="EMBL" id="MFD1737897.1"/>
    </source>
</evidence>
<dbReference type="PANTHER" id="PTHR43335:SF4">
    <property type="entry name" value="ABC TRANSPORTER, ATP-BINDING PROTEIN"/>
    <property type="match status" value="1"/>
</dbReference>
<evidence type="ECO:0000259" key="5">
    <source>
        <dbReference type="PROSITE" id="PS50893"/>
    </source>
</evidence>
<sequence>MNQEIVLKVSNLQKRIGNSMIIRDVSFELARGEIVGLLGPNGSGKTTILKMLVGLLRPSNGTVHTLGHDTQRDFEEAIQYVGAIIENPEMYDYLSGYDNLLHTLHMNRAQDSFTVNEVIELLQLDSYVHDKVRTYSLGMKQRLGLAQSLMHRPRVLFLDEPTNGLDPEGMKDLRVLLKRLAVEQGVSIIISSHILAEVELICDRVMVLHDGRIVNEASLKEKDDNEDQYSFYTYTVLEVEKVRDLFERESPSYTTTEFTGKGFTVEMREKEVAELTKWLVNQGISVVGIKRNEHTLEDRFLKTLKGQV</sequence>
<dbReference type="SMART" id="SM00382">
    <property type="entry name" value="AAA"/>
    <property type="match status" value="1"/>
</dbReference>
<evidence type="ECO:0000256" key="3">
    <source>
        <dbReference type="ARBA" id="ARBA00022741"/>
    </source>
</evidence>
<dbReference type="Proteomes" id="UP001597214">
    <property type="component" value="Unassembled WGS sequence"/>
</dbReference>
<dbReference type="PROSITE" id="PS50893">
    <property type="entry name" value="ABC_TRANSPORTER_2"/>
    <property type="match status" value="1"/>
</dbReference>
<name>A0ABW4LS54_9BACI</name>
<keyword evidence="4 6" id="KW-0067">ATP-binding</keyword>
<dbReference type="InterPro" id="IPR017871">
    <property type="entry name" value="ABC_transporter-like_CS"/>
</dbReference>